<dbReference type="RefSeq" id="WP_160788227.1">
    <property type="nucleotide sequence ID" value="NZ_JBHSTY010000056.1"/>
</dbReference>
<accession>A0A6N8TIG0</accession>
<dbReference type="EMBL" id="WUML01000055">
    <property type="protein sequence ID" value="MXO03087.1"/>
    <property type="molecule type" value="Genomic_DNA"/>
</dbReference>
<gene>
    <name evidence="1" type="ORF">GR156_22630</name>
</gene>
<name>A0A6N8TIG0_SHIZO</name>
<organism evidence="1 2">
    <name type="scientific">Shinella zoogloeoides</name>
    <name type="common">Crabtreella saccharophila</name>
    <dbReference type="NCBI Taxonomy" id="352475"/>
    <lineage>
        <taxon>Bacteria</taxon>
        <taxon>Pseudomonadati</taxon>
        <taxon>Pseudomonadota</taxon>
        <taxon>Alphaproteobacteria</taxon>
        <taxon>Hyphomicrobiales</taxon>
        <taxon>Rhizobiaceae</taxon>
        <taxon>Shinella</taxon>
    </lineage>
</organism>
<sequence>MEIASDKHQKFKNVAQKRTINAIEAIKKIGALNNKKTYEWDEKDIAKIVKALKNAVSDMEKEFGVKPAKKEEFVL</sequence>
<evidence type="ECO:0000313" key="2">
    <source>
        <dbReference type="Proteomes" id="UP000440304"/>
    </source>
</evidence>
<dbReference type="OrthoDB" id="8100530at2"/>
<comment type="caution">
    <text evidence="1">The sequence shown here is derived from an EMBL/GenBank/DDBJ whole genome shotgun (WGS) entry which is preliminary data.</text>
</comment>
<dbReference type="AlphaFoldDB" id="A0A6N8TIG0"/>
<dbReference type="Proteomes" id="UP000440304">
    <property type="component" value="Unassembled WGS sequence"/>
</dbReference>
<proteinExistence type="predicted"/>
<evidence type="ECO:0000313" key="1">
    <source>
        <dbReference type="EMBL" id="MXO03087.1"/>
    </source>
</evidence>
<reference evidence="1 2" key="1">
    <citation type="submission" date="2019-12" db="EMBL/GenBank/DDBJ databases">
        <title>Shinella granuli gen. nov., sp. nov., and proposal of the reclassification of Zoogloea ramigera ATCC 19623 as Shinella zoogloeoides sp. nov.</title>
        <authorList>
            <person name="Gao J."/>
        </authorList>
    </citation>
    <scope>NUCLEOTIDE SEQUENCE [LARGE SCALE GENOMIC DNA]</scope>
    <source>
        <strain evidence="1 2">DSM 287</strain>
    </source>
</reference>
<protein>
    <submittedName>
        <fullName evidence="1">Uncharacterized protein</fullName>
    </submittedName>
</protein>